<protein>
    <submittedName>
        <fullName evidence="3">Aste57867_11936 protein</fullName>
    </submittedName>
</protein>
<dbReference type="AlphaFoldDB" id="A0A485KUC3"/>
<accession>A0A485KUC3</accession>
<name>A0A485KUC3_9STRA</name>
<evidence type="ECO:0000313" key="3">
    <source>
        <dbReference type="EMBL" id="VFT88791.1"/>
    </source>
</evidence>
<feature type="region of interest" description="Disordered" evidence="1">
    <location>
        <begin position="386"/>
        <end position="465"/>
    </location>
</feature>
<dbReference type="Proteomes" id="UP000332933">
    <property type="component" value="Unassembled WGS sequence"/>
</dbReference>
<dbReference type="OrthoDB" id="78995at2759"/>
<keyword evidence="4" id="KW-1185">Reference proteome</keyword>
<evidence type="ECO:0000256" key="1">
    <source>
        <dbReference type="SAM" id="MobiDB-lite"/>
    </source>
</evidence>
<proteinExistence type="predicted"/>
<evidence type="ECO:0000313" key="2">
    <source>
        <dbReference type="EMBL" id="KAF0697384.1"/>
    </source>
</evidence>
<feature type="compositionally biased region" description="Basic residues" evidence="1">
    <location>
        <begin position="386"/>
        <end position="408"/>
    </location>
</feature>
<reference evidence="3 4" key="1">
    <citation type="submission" date="2019-03" db="EMBL/GenBank/DDBJ databases">
        <authorList>
            <person name="Gaulin E."/>
            <person name="Dumas B."/>
        </authorList>
    </citation>
    <scope>NUCLEOTIDE SEQUENCE [LARGE SCALE GENOMIC DNA]</scope>
    <source>
        <strain evidence="3">CBS 568.67</strain>
    </source>
</reference>
<gene>
    <name evidence="3" type="primary">Aste57867_11936</name>
    <name evidence="2" type="ORF">As57867_011891</name>
    <name evidence="3" type="ORF">ASTE57867_11936</name>
</gene>
<feature type="compositionally biased region" description="Basic and acidic residues" evidence="1">
    <location>
        <begin position="409"/>
        <end position="418"/>
    </location>
</feature>
<dbReference type="EMBL" id="CAADRA010005343">
    <property type="protein sequence ID" value="VFT88791.1"/>
    <property type="molecule type" value="Genomic_DNA"/>
</dbReference>
<evidence type="ECO:0000313" key="4">
    <source>
        <dbReference type="Proteomes" id="UP000332933"/>
    </source>
</evidence>
<sequence length="465" mass="51691">MDATVSCQLKRASVQTRDTPIHVCSDHDSWIMIHRVTPELGLSRGRIAAPTVSQMWHNDDIEPGCTSQVHKQRRWYLDSTFVATHSLQSSVATHSLPPRAHFLGDPWPNVASFTDDKSHGVQTPCRSINTRAYALHFVSHRLLFFCVRWGTRCAAAPSWHLEFGTMLDIVDCSLPSTWSLKSSISVVTLMDMTTVPKSSAAGVLYFDHAQWHAFRPTYQRNNKKGGHKNLRCFPTCCNGVHATSGFCGSAVTVRFQWLDLSVTAPHVHIVAQFSPLTDSGVPDWTTFTTLPSPDDNAWYIADAVSLEPSSSSSSEMVATLNTQLRGWHYGWVANRHTSETLHVLCVYALLETDDEDAPGVRCLHQIHTPPFRIFSRRRANSIHLRRRASAMKPARHAPLRPAVARHRAASADDLKTDASVDGPAIGDDDDDDDDDLFDHLLADDDDDDIGDETKAELAPHIGFSN</sequence>
<reference evidence="2" key="2">
    <citation type="submission" date="2019-06" db="EMBL/GenBank/DDBJ databases">
        <title>Genomics analysis of Aphanomyces spp. identifies a new class of oomycete effector associated with host adaptation.</title>
        <authorList>
            <person name="Gaulin E."/>
        </authorList>
    </citation>
    <scope>NUCLEOTIDE SEQUENCE</scope>
    <source>
        <strain evidence="2">CBS 578.67</strain>
    </source>
</reference>
<dbReference type="EMBL" id="VJMH01005322">
    <property type="protein sequence ID" value="KAF0697384.1"/>
    <property type="molecule type" value="Genomic_DNA"/>
</dbReference>
<feature type="compositionally biased region" description="Acidic residues" evidence="1">
    <location>
        <begin position="426"/>
        <end position="436"/>
    </location>
</feature>
<organism evidence="3 4">
    <name type="scientific">Aphanomyces stellatus</name>
    <dbReference type="NCBI Taxonomy" id="120398"/>
    <lineage>
        <taxon>Eukaryota</taxon>
        <taxon>Sar</taxon>
        <taxon>Stramenopiles</taxon>
        <taxon>Oomycota</taxon>
        <taxon>Saprolegniomycetes</taxon>
        <taxon>Saprolegniales</taxon>
        <taxon>Verrucalvaceae</taxon>
        <taxon>Aphanomyces</taxon>
    </lineage>
</organism>